<evidence type="ECO:0000313" key="1">
    <source>
        <dbReference type="EMBL" id="CAF3302117.1"/>
    </source>
</evidence>
<comment type="caution">
    <text evidence="1">The sequence shown here is derived from an EMBL/GenBank/DDBJ whole genome shotgun (WGS) entry which is preliminary data.</text>
</comment>
<dbReference type="AlphaFoldDB" id="A0A817SPA8"/>
<accession>A0A817SPA8</accession>
<name>A0A817SPA8_9BILA</name>
<sequence>MSKKQISDFVELPTEILQRLNELCPIMELFNDCDIISIEALRHKCLAIEFQDVFRVSEIGSDNPFIIKGKSRLRGANTHGLVNIKDNGQSYVGYCLFETNVVSAYQALREVQYMVKDKENERQT</sequence>
<dbReference type="Proteomes" id="UP000663833">
    <property type="component" value="Unassembled WGS sequence"/>
</dbReference>
<dbReference type="Proteomes" id="UP000663872">
    <property type="component" value="Unassembled WGS sequence"/>
</dbReference>
<dbReference type="EMBL" id="CAJNYD010000857">
    <property type="protein sequence ID" value="CAF3302117.1"/>
    <property type="molecule type" value="Genomic_DNA"/>
</dbReference>
<gene>
    <name evidence="2" type="ORF">GRG538_LOCUS25875</name>
    <name evidence="1" type="ORF">LUA448_LOCUS8165</name>
</gene>
<reference evidence="1" key="1">
    <citation type="submission" date="2021-02" db="EMBL/GenBank/DDBJ databases">
        <authorList>
            <person name="Nowell W R."/>
        </authorList>
    </citation>
    <scope>NUCLEOTIDE SEQUENCE</scope>
</reference>
<dbReference type="EMBL" id="CAJNYT010004429">
    <property type="protein sequence ID" value="CAF3662993.1"/>
    <property type="molecule type" value="Genomic_DNA"/>
</dbReference>
<evidence type="ECO:0000313" key="3">
    <source>
        <dbReference type="Proteomes" id="UP000663833"/>
    </source>
</evidence>
<evidence type="ECO:0000313" key="2">
    <source>
        <dbReference type="EMBL" id="CAF3662993.1"/>
    </source>
</evidence>
<protein>
    <submittedName>
        <fullName evidence="1">Uncharacterized protein</fullName>
    </submittedName>
</protein>
<proteinExistence type="predicted"/>
<organism evidence="1 3">
    <name type="scientific">Rotaria socialis</name>
    <dbReference type="NCBI Taxonomy" id="392032"/>
    <lineage>
        <taxon>Eukaryota</taxon>
        <taxon>Metazoa</taxon>
        <taxon>Spiralia</taxon>
        <taxon>Gnathifera</taxon>
        <taxon>Rotifera</taxon>
        <taxon>Eurotatoria</taxon>
        <taxon>Bdelloidea</taxon>
        <taxon>Philodinida</taxon>
        <taxon>Philodinidae</taxon>
        <taxon>Rotaria</taxon>
    </lineage>
</organism>